<dbReference type="SUPFAM" id="SSF103473">
    <property type="entry name" value="MFS general substrate transporter"/>
    <property type="match status" value="1"/>
</dbReference>
<accession>A0A161VKA5</accession>
<dbReference type="PROSITE" id="PS50850">
    <property type="entry name" value="MFS"/>
    <property type="match status" value="1"/>
</dbReference>
<dbReference type="PANTHER" id="PTHR48022:SF5">
    <property type="entry name" value="ALPHA-GLUCOSIDES PERMEASE MPH2-RELATED"/>
    <property type="match status" value="1"/>
</dbReference>
<comment type="subcellular location">
    <subcellularLocation>
        <location evidence="1">Membrane</location>
        <topology evidence="1">Multi-pass membrane protein</topology>
    </subcellularLocation>
</comment>
<sequence length="561" mass="62895">LIPLTIPFSKLFLMAQDKAIGAETVPTVSHHNDQGEAITAMQNERQMSVKDSFRFWPKAILFSFIISLAIIMEGYDTNLMSNFYVFPAFMKRYGDEVDSDGNPLVSARWQTIINNGTQVGSIIGLIINGFITEWIGYKKTMIVSMIAMIGAVFIPFFSNGLPMFLAGALIQGVPWGIFQTLAVTYAADICPMSLRGYMTSWVNMCWVIGQLISSGMLRGLLQIDNEWGYRIPFAIQWVWPIPIIIGTLFAPESPWWLVRQNRLEEAKESVRRLTSPKSGIEFDLDAHIEMMRLTNQFEIEVSSGAHYWDCFRGVDLRRTEIACMVWLTQSFCGVPFMGYGTQFMINAGLSNENGFTMSLVQNCIGLIGCIIAWYIMTHIGRRTLYLAGLSAMFVVLIVIGGIGIPQDEAGLPARSWAVGALIIVMLFAFQLSVGPSCYTLVAEMPSTRLRVKTVALSRAFYNSGGFIVNAIQPKIVGKNDWDWGARGGFFWAGITFLFLTWTFFRLPEPFGLTYSELDLLFEHRVGARHFSQEAADSLRPQLEEVANRHEKVTAVVSHLEA</sequence>
<evidence type="ECO:0000256" key="9">
    <source>
        <dbReference type="SAM" id="Phobius"/>
    </source>
</evidence>
<evidence type="ECO:0000313" key="11">
    <source>
        <dbReference type="EMBL" id="KZL71445.1"/>
    </source>
</evidence>
<feature type="transmembrane region" description="Helical" evidence="9">
    <location>
        <begin position="55"/>
        <end position="75"/>
    </location>
</feature>
<feature type="transmembrane region" description="Helical" evidence="9">
    <location>
        <begin position="416"/>
        <end position="441"/>
    </location>
</feature>
<feature type="transmembrane region" description="Helical" evidence="9">
    <location>
        <begin position="198"/>
        <end position="217"/>
    </location>
</feature>
<evidence type="ECO:0000256" key="4">
    <source>
        <dbReference type="ARBA" id="ARBA00022597"/>
    </source>
</evidence>
<keyword evidence="5 9" id="KW-0812">Transmembrane</keyword>
<feature type="transmembrane region" description="Helical" evidence="9">
    <location>
        <begin position="483"/>
        <end position="504"/>
    </location>
</feature>
<protein>
    <submittedName>
        <fullName evidence="11">Sugar porter family mfs transporter</fullName>
    </submittedName>
</protein>
<dbReference type="Proteomes" id="UP000076584">
    <property type="component" value="Unassembled WGS sequence"/>
</dbReference>
<evidence type="ECO:0000256" key="6">
    <source>
        <dbReference type="ARBA" id="ARBA00022989"/>
    </source>
</evidence>
<feature type="non-terminal residue" evidence="11">
    <location>
        <position position="1"/>
    </location>
</feature>
<dbReference type="PANTHER" id="PTHR48022">
    <property type="entry name" value="PLASTIDIC GLUCOSE TRANSPORTER 4"/>
    <property type="match status" value="1"/>
</dbReference>
<dbReference type="InterPro" id="IPR020846">
    <property type="entry name" value="MFS_dom"/>
</dbReference>
<feature type="transmembrane region" description="Helical" evidence="9">
    <location>
        <begin position="140"/>
        <end position="158"/>
    </location>
</feature>
<feature type="transmembrane region" description="Helical" evidence="9">
    <location>
        <begin position="237"/>
        <end position="258"/>
    </location>
</feature>
<evidence type="ECO:0000256" key="2">
    <source>
        <dbReference type="ARBA" id="ARBA00010992"/>
    </source>
</evidence>
<dbReference type="Gene3D" id="1.20.1250.20">
    <property type="entry name" value="MFS general substrate transporter like domains"/>
    <property type="match status" value="1"/>
</dbReference>
<dbReference type="NCBIfam" id="TIGR00879">
    <property type="entry name" value="SP"/>
    <property type="match status" value="1"/>
</dbReference>
<evidence type="ECO:0000256" key="3">
    <source>
        <dbReference type="ARBA" id="ARBA00022448"/>
    </source>
</evidence>
<dbReference type="FunFam" id="1.20.1250.20:FF:000254">
    <property type="entry name" value="MAL31p Maltose permease"/>
    <property type="match status" value="1"/>
</dbReference>
<feature type="transmembrane region" description="Helical" evidence="9">
    <location>
        <begin position="321"/>
        <end position="339"/>
    </location>
</feature>
<feature type="transmembrane region" description="Helical" evidence="9">
    <location>
        <begin position="359"/>
        <end position="376"/>
    </location>
</feature>
<evidence type="ECO:0000256" key="5">
    <source>
        <dbReference type="ARBA" id="ARBA00022692"/>
    </source>
</evidence>
<dbReference type="GO" id="GO:0005351">
    <property type="term" value="F:carbohydrate:proton symporter activity"/>
    <property type="evidence" value="ECO:0007669"/>
    <property type="project" value="TreeGrafter"/>
</dbReference>
<dbReference type="InterPro" id="IPR050360">
    <property type="entry name" value="MFS_Sugar_Transporters"/>
</dbReference>
<dbReference type="EMBL" id="LFIW01002407">
    <property type="protein sequence ID" value="KZL71445.1"/>
    <property type="molecule type" value="Genomic_DNA"/>
</dbReference>
<dbReference type="InterPro" id="IPR003663">
    <property type="entry name" value="Sugar/inositol_transpt"/>
</dbReference>
<dbReference type="InterPro" id="IPR005828">
    <property type="entry name" value="MFS_sugar_transport-like"/>
</dbReference>
<dbReference type="Pfam" id="PF00083">
    <property type="entry name" value="Sugar_tr"/>
    <property type="match status" value="1"/>
</dbReference>
<evidence type="ECO:0000313" key="12">
    <source>
        <dbReference type="Proteomes" id="UP000076584"/>
    </source>
</evidence>
<proteinExistence type="inferred from homology"/>
<comment type="caution">
    <text evidence="11">The sequence shown here is derived from an EMBL/GenBank/DDBJ whole genome shotgun (WGS) entry which is preliminary data.</text>
</comment>
<keyword evidence="12" id="KW-1185">Reference proteome</keyword>
<feature type="transmembrane region" description="Helical" evidence="9">
    <location>
        <begin position="112"/>
        <end position="131"/>
    </location>
</feature>
<dbReference type="InterPro" id="IPR036259">
    <property type="entry name" value="MFS_trans_sf"/>
</dbReference>
<evidence type="ECO:0000256" key="7">
    <source>
        <dbReference type="ARBA" id="ARBA00023136"/>
    </source>
</evidence>
<comment type="similarity">
    <text evidence="2 8">Belongs to the major facilitator superfamily. Sugar transporter (TC 2.A.1.1) family.</text>
</comment>
<dbReference type="AlphaFoldDB" id="A0A161VKA5"/>
<gene>
    <name evidence="11" type="ORF">CI238_12689</name>
</gene>
<organism evidence="11 12">
    <name type="scientific">Colletotrichum incanum</name>
    <name type="common">Soybean anthracnose fungus</name>
    <dbReference type="NCBI Taxonomy" id="1573173"/>
    <lineage>
        <taxon>Eukaryota</taxon>
        <taxon>Fungi</taxon>
        <taxon>Dikarya</taxon>
        <taxon>Ascomycota</taxon>
        <taxon>Pezizomycotina</taxon>
        <taxon>Sordariomycetes</taxon>
        <taxon>Hypocreomycetidae</taxon>
        <taxon>Glomerellales</taxon>
        <taxon>Glomerellaceae</taxon>
        <taxon>Colletotrichum</taxon>
        <taxon>Colletotrichum spaethianum species complex</taxon>
    </lineage>
</organism>
<feature type="domain" description="Major facilitator superfamily (MFS) profile" evidence="10">
    <location>
        <begin position="62"/>
        <end position="510"/>
    </location>
</feature>
<feature type="transmembrane region" description="Helical" evidence="9">
    <location>
        <begin position="383"/>
        <end position="404"/>
    </location>
</feature>
<reference evidence="11 12" key="1">
    <citation type="submission" date="2015-06" db="EMBL/GenBank/DDBJ databases">
        <title>Survival trade-offs in plant roots during colonization by closely related pathogenic and mutualistic fungi.</title>
        <authorList>
            <person name="Hacquard S."/>
            <person name="Kracher B."/>
            <person name="Hiruma K."/>
            <person name="Weinman A."/>
            <person name="Muench P."/>
            <person name="Garrido Oter R."/>
            <person name="Ver Loren van Themaat E."/>
            <person name="Dallerey J.-F."/>
            <person name="Damm U."/>
            <person name="Henrissat B."/>
            <person name="Lespinet O."/>
            <person name="Thon M."/>
            <person name="Kemen E."/>
            <person name="McHardy A.C."/>
            <person name="Schulze-Lefert P."/>
            <person name="O'Connell R.J."/>
        </authorList>
    </citation>
    <scope>NUCLEOTIDE SEQUENCE [LARGE SCALE GENOMIC DNA]</scope>
    <source>
        <strain evidence="11 12">MAFF 238704</strain>
    </source>
</reference>
<name>A0A161VKA5_COLIC</name>
<evidence type="ECO:0000256" key="1">
    <source>
        <dbReference type="ARBA" id="ARBA00004141"/>
    </source>
</evidence>
<evidence type="ECO:0000259" key="10">
    <source>
        <dbReference type="PROSITE" id="PS50850"/>
    </source>
</evidence>
<keyword evidence="7 9" id="KW-0472">Membrane</keyword>
<keyword evidence="4" id="KW-0762">Sugar transport</keyword>
<keyword evidence="3 8" id="KW-0813">Transport</keyword>
<feature type="transmembrane region" description="Helical" evidence="9">
    <location>
        <begin position="164"/>
        <end position="186"/>
    </location>
</feature>
<dbReference type="GO" id="GO:0016020">
    <property type="term" value="C:membrane"/>
    <property type="evidence" value="ECO:0007669"/>
    <property type="project" value="UniProtKB-SubCell"/>
</dbReference>
<evidence type="ECO:0000256" key="8">
    <source>
        <dbReference type="RuleBase" id="RU003346"/>
    </source>
</evidence>
<keyword evidence="6 9" id="KW-1133">Transmembrane helix</keyword>